<dbReference type="GO" id="GO:0043190">
    <property type="term" value="C:ATP-binding cassette (ABC) transporter complex"/>
    <property type="evidence" value="ECO:0007669"/>
    <property type="project" value="InterPro"/>
</dbReference>
<comment type="subcellular location">
    <subcellularLocation>
        <location evidence="1">Periplasm</location>
    </subcellularLocation>
</comment>
<reference evidence="6 7" key="1">
    <citation type="submission" date="2014-06" db="EMBL/GenBank/DDBJ databases">
        <title>Functional and comparative genomic analyses of the Drosophila gut microbiota identify candidate symbiosis factors.</title>
        <authorList>
            <person name="Newell P.D."/>
            <person name="Chaston J.M."/>
            <person name="Douglas A.E."/>
        </authorList>
    </citation>
    <scope>NUCLEOTIDE SEQUENCE [LARGE SCALE GENOMIC DNA]</scope>
    <source>
        <strain evidence="6 7">DmCS_006</strain>
    </source>
</reference>
<evidence type="ECO:0000256" key="3">
    <source>
        <dbReference type="ARBA" id="ARBA00022448"/>
    </source>
</evidence>
<proteinExistence type="inferred from homology"/>
<dbReference type="Gene3D" id="3.10.105.10">
    <property type="entry name" value="Dipeptide-binding Protein, Domain 3"/>
    <property type="match status" value="1"/>
</dbReference>
<dbReference type="GeneID" id="89479685"/>
<dbReference type="SUPFAM" id="SSF53850">
    <property type="entry name" value="Periplasmic binding protein-like II"/>
    <property type="match status" value="1"/>
</dbReference>
<evidence type="ECO:0000313" key="7">
    <source>
        <dbReference type="Proteomes" id="UP000029448"/>
    </source>
</evidence>
<dbReference type="Pfam" id="PF00496">
    <property type="entry name" value="SBP_bac_5"/>
    <property type="match status" value="1"/>
</dbReference>
<keyword evidence="7" id="KW-1185">Reference proteome</keyword>
<evidence type="ECO:0000313" key="6">
    <source>
        <dbReference type="EMBL" id="KGB21067.1"/>
    </source>
</evidence>
<dbReference type="GO" id="GO:1904680">
    <property type="term" value="F:peptide transmembrane transporter activity"/>
    <property type="evidence" value="ECO:0007669"/>
    <property type="project" value="TreeGrafter"/>
</dbReference>
<dbReference type="AlphaFoldDB" id="A0A094YI96"/>
<organism evidence="6 7">
    <name type="scientific">Acetobacter tropicalis</name>
    <dbReference type="NCBI Taxonomy" id="104102"/>
    <lineage>
        <taxon>Bacteria</taxon>
        <taxon>Pseudomonadati</taxon>
        <taxon>Pseudomonadota</taxon>
        <taxon>Alphaproteobacteria</taxon>
        <taxon>Acetobacterales</taxon>
        <taxon>Acetobacteraceae</taxon>
        <taxon>Acetobacter</taxon>
    </lineage>
</organism>
<feature type="domain" description="Solute-binding protein family 5" evidence="5">
    <location>
        <begin position="88"/>
        <end position="453"/>
    </location>
</feature>
<dbReference type="CDD" id="cd08492">
    <property type="entry name" value="PBP2_NikA_DppA_OppA_like_15"/>
    <property type="match status" value="1"/>
</dbReference>
<gene>
    <name evidence="6" type="ORF">AtDm6_3227</name>
</gene>
<dbReference type="InterPro" id="IPR000914">
    <property type="entry name" value="SBP_5_dom"/>
</dbReference>
<keyword evidence="4" id="KW-0732">Signal</keyword>
<evidence type="ECO:0000259" key="5">
    <source>
        <dbReference type="Pfam" id="PF00496"/>
    </source>
</evidence>
<dbReference type="Gene3D" id="3.40.190.10">
    <property type="entry name" value="Periplasmic binding protein-like II"/>
    <property type="match status" value="1"/>
</dbReference>
<dbReference type="PANTHER" id="PTHR30290">
    <property type="entry name" value="PERIPLASMIC BINDING COMPONENT OF ABC TRANSPORTER"/>
    <property type="match status" value="1"/>
</dbReference>
<evidence type="ECO:0000256" key="4">
    <source>
        <dbReference type="ARBA" id="ARBA00022729"/>
    </source>
</evidence>
<dbReference type="PANTHER" id="PTHR30290:SF10">
    <property type="entry name" value="PERIPLASMIC OLIGOPEPTIDE-BINDING PROTEIN-RELATED"/>
    <property type="match status" value="1"/>
</dbReference>
<dbReference type="RefSeq" id="WP_052051539.1">
    <property type="nucleotide sequence ID" value="NZ_JACAOJ010000012.1"/>
</dbReference>
<dbReference type="GO" id="GO:0015833">
    <property type="term" value="P:peptide transport"/>
    <property type="evidence" value="ECO:0007669"/>
    <property type="project" value="TreeGrafter"/>
</dbReference>
<dbReference type="GO" id="GO:0030288">
    <property type="term" value="C:outer membrane-bounded periplasmic space"/>
    <property type="evidence" value="ECO:0007669"/>
    <property type="project" value="UniProtKB-ARBA"/>
</dbReference>
<sequence>MLSGHTVSQSGKTLLLGALLVTVCLPLGACHKNKHARRAGSPVSGGTLIYATDREPVCLDPHVQGDMPQVFVAQQYLDSLVSMDKAGTIHPWLASSWDISPDGLSYTFHLRSDVTFTDGTPFTAEAVKANLDHMADPATQSSTAGGYIRQYHSTEIVDSHTAIVHLSRPYAAFLEVLAQGFLGIESPQALARPRDLNCQAPVGSGPFRIVSWDRQNKIVFDRNNAYHWAPPTALHDGPAYLEHVEWRFIPEPSARFAAVQAAEVDAIDSLPPEAETPARHNADLWVLMADRPGNPTNGTLNIRRAPFNDQLVREAFIRSADIEGALSSVFFHHYRRAGGPLTATTPFYSPDFEHAADYNPDKANTLLDQAGWTTKDADGIRKRNGQRLTVHIPLRASLSNSERTLWEQVQATARETGFDVLLENADDTSVNAREGQWDYDVRVGYWNTNTADVLRIVFSSEFLGAAGIAGHHQNESGFSNPEFDRIVNAALLTTDSEQRRDLYYQAQKIVSAAFLQITTYPQTTRLAISKRVHDIRLEPSLNVTTLYDAWVEQ</sequence>
<comment type="caution">
    <text evidence="6">The sequence shown here is derived from an EMBL/GenBank/DDBJ whole genome shotgun (WGS) entry which is preliminary data.</text>
</comment>
<dbReference type="InterPro" id="IPR039424">
    <property type="entry name" value="SBP_5"/>
</dbReference>
<dbReference type="PIRSF" id="PIRSF002741">
    <property type="entry name" value="MppA"/>
    <property type="match status" value="1"/>
</dbReference>
<name>A0A094YI96_9PROT</name>
<dbReference type="Proteomes" id="UP000029448">
    <property type="component" value="Unassembled WGS sequence"/>
</dbReference>
<evidence type="ECO:0000256" key="1">
    <source>
        <dbReference type="ARBA" id="ARBA00004418"/>
    </source>
</evidence>
<accession>A0A094YI96</accession>
<comment type="similarity">
    <text evidence="2">Belongs to the bacterial solute-binding protein 5 family.</text>
</comment>
<evidence type="ECO:0000256" key="2">
    <source>
        <dbReference type="ARBA" id="ARBA00005695"/>
    </source>
</evidence>
<dbReference type="InterPro" id="IPR030678">
    <property type="entry name" value="Peptide/Ni-bd"/>
</dbReference>
<dbReference type="PATRIC" id="fig|104102.7.peg.3181"/>
<dbReference type="EMBL" id="JOKM01000104">
    <property type="protein sequence ID" value="KGB21067.1"/>
    <property type="molecule type" value="Genomic_DNA"/>
</dbReference>
<protein>
    <submittedName>
        <fullName evidence="6">Oligopeptide ABC transporter, periplasmic oligopeptide-binding protein OppA</fullName>
    </submittedName>
</protein>
<keyword evidence="3" id="KW-0813">Transport</keyword>
<dbReference type="STRING" id="104102.AtDm6_3227"/>